<dbReference type="AlphaFoldDB" id="A0A841GRP0"/>
<dbReference type="RefSeq" id="WP_184619232.1">
    <property type="nucleotide sequence ID" value="NZ_JACHEX010000002.1"/>
</dbReference>
<name>A0A841GRP0_9BACT</name>
<evidence type="ECO:0000313" key="2">
    <source>
        <dbReference type="Proteomes" id="UP000555828"/>
    </source>
</evidence>
<evidence type="ECO:0008006" key="3">
    <source>
        <dbReference type="Google" id="ProtNLM"/>
    </source>
</evidence>
<evidence type="ECO:0000313" key="1">
    <source>
        <dbReference type="EMBL" id="MBB6062573.1"/>
    </source>
</evidence>
<dbReference type="Proteomes" id="UP000555828">
    <property type="component" value="Unassembled WGS sequence"/>
</dbReference>
<accession>A0A841GRP0</accession>
<dbReference type="EMBL" id="JACHEX010000002">
    <property type="protein sequence ID" value="MBB6062573.1"/>
    <property type="molecule type" value="Genomic_DNA"/>
</dbReference>
<protein>
    <recommendedName>
        <fullName evidence="3">DUF4895 domain-containing protein</fullName>
    </recommendedName>
</protein>
<gene>
    <name evidence="1" type="ORF">HNP65_001011</name>
</gene>
<dbReference type="Pfam" id="PF16236">
    <property type="entry name" value="DUF4895"/>
    <property type="match status" value="1"/>
</dbReference>
<proteinExistence type="predicted"/>
<organism evidence="1 2">
    <name type="scientific">Thermosipho japonicus</name>
    <dbReference type="NCBI Taxonomy" id="90323"/>
    <lineage>
        <taxon>Bacteria</taxon>
        <taxon>Thermotogati</taxon>
        <taxon>Thermotogota</taxon>
        <taxon>Thermotogae</taxon>
        <taxon>Thermotogales</taxon>
        <taxon>Fervidobacteriaceae</taxon>
        <taxon>Thermosipho</taxon>
    </lineage>
</organism>
<comment type="caution">
    <text evidence="1">The sequence shown here is derived from an EMBL/GenBank/DDBJ whole genome shotgun (WGS) entry which is preliminary data.</text>
</comment>
<reference evidence="1 2" key="1">
    <citation type="submission" date="2020-08" db="EMBL/GenBank/DDBJ databases">
        <title>Genomic Encyclopedia of Type Strains, Phase IV (KMG-IV): sequencing the most valuable type-strain genomes for metagenomic binning, comparative biology and taxonomic classification.</title>
        <authorList>
            <person name="Goeker M."/>
        </authorList>
    </citation>
    <scope>NUCLEOTIDE SEQUENCE [LARGE SCALE GENOMIC DNA]</scope>
    <source>
        <strain evidence="1 2">DSM 13481</strain>
    </source>
</reference>
<keyword evidence="2" id="KW-1185">Reference proteome</keyword>
<sequence length="264" mass="30617">MVYFGPEKLSYIGKKLENILSSDKEKLLDFLNSYKEKLDVFHKHLILVSVSSDNDFALSAGFTPDGKFFYGISITSPFLKSPSLYKIKDYVNEEFEALYNAIFNKSTISKVQAGIIRFPLQTHFLAVGGEKSLVSKEMFSEEITGKPWLNFAKIIDNEAYEKIMNINGKKIGFLKMSLTDDGIYFFGIINDPHKNLYAEFFRFLKEKYKLPSGKYYPVMEIKDKVVGTFKLELEEIFSEEKWKILEKFIDDFEKFRRFVAQMGG</sequence>
<dbReference type="InterPro" id="IPR032606">
    <property type="entry name" value="DUF4895"/>
</dbReference>